<dbReference type="OrthoDB" id="6122973at2759"/>
<evidence type="ECO:0000313" key="1">
    <source>
        <dbReference type="Proteomes" id="UP000694845"/>
    </source>
</evidence>
<keyword evidence="1" id="KW-1185">Reference proteome</keyword>
<dbReference type="PANTHER" id="PTHR34221">
    <property type="entry name" value="HYPOTHETICAL PROTEIN LOC691189"/>
    <property type="match status" value="1"/>
</dbReference>
<dbReference type="InterPro" id="IPR028027">
    <property type="entry name" value="SPMAP1"/>
</dbReference>
<dbReference type="KEGG" id="aplc:110976175"/>
<dbReference type="GeneID" id="110976175"/>
<organism evidence="1 2">
    <name type="scientific">Acanthaster planci</name>
    <name type="common">Crown-of-thorns starfish</name>
    <dbReference type="NCBI Taxonomy" id="133434"/>
    <lineage>
        <taxon>Eukaryota</taxon>
        <taxon>Metazoa</taxon>
        <taxon>Echinodermata</taxon>
        <taxon>Eleutherozoa</taxon>
        <taxon>Asterozoa</taxon>
        <taxon>Asteroidea</taxon>
        <taxon>Valvatacea</taxon>
        <taxon>Valvatida</taxon>
        <taxon>Acanthasteridae</taxon>
        <taxon>Acanthaster</taxon>
    </lineage>
</organism>
<protein>
    <submittedName>
        <fullName evidence="2">Uncharacterized protein LOC110976175</fullName>
    </submittedName>
</protein>
<dbReference type="PANTHER" id="PTHR34221:SF2">
    <property type="entry name" value="RIKEN CDNA 1700001P01 GENE"/>
    <property type="match status" value="1"/>
</dbReference>
<dbReference type="AlphaFoldDB" id="A0A8B7XVQ1"/>
<evidence type="ECO:0000313" key="2">
    <source>
        <dbReference type="RefSeq" id="XP_022084934.1"/>
    </source>
</evidence>
<sequence length="226" mass="25648">MAKPVHSHVILSSPLGHIETAPALFPSTTSAQRLIEQEKNFKLDCILVEKQRYKWSPDIIPKYDAMTDPYARHYFKSPMVQSLLRKTLDDKGRYGCTPQASHGCRGSTKEKQRDVTPKSLSNQLMQKTCPKFSPQSLNTLAGRHRAPAPPEEVDLAERRKRYCIDSVVATNQATKYKPLIRPYDAAGDSHARGYFQKQGIRKFLQITLASDIRGSLKHIHSYKVKL</sequence>
<dbReference type="Proteomes" id="UP000694845">
    <property type="component" value="Unplaced"/>
</dbReference>
<dbReference type="OMA" id="WSPDIIP"/>
<dbReference type="RefSeq" id="XP_022084934.1">
    <property type="nucleotide sequence ID" value="XM_022229242.1"/>
</dbReference>
<accession>A0A8B7XVQ1</accession>
<proteinExistence type="predicted"/>
<gene>
    <name evidence="2" type="primary">LOC110976175</name>
</gene>
<reference evidence="2" key="1">
    <citation type="submission" date="2025-08" db="UniProtKB">
        <authorList>
            <consortium name="RefSeq"/>
        </authorList>
    </citation>
    <scope>IDENTIFICATION</scope>
</reference>
<dbReference type="Pfam" id="PF15075">
    <property type="entry name" value="SPMAP1-like"/>
    <property type="match status" value="1"/>
</dbReference>
<name>A0A8B7XVQ1_ACAPL</name>